<evidence type="ECO:0000256" key="1">
    <source>
        <dbReference type="SAM" id="Coils"/>
    </source>
</evidence>
<organism evidence="2 3">
    <name type="scientific">Tranquillimonas alkanivorans</name>
    <dbReference type="NCBI Taxonomy" id="441119"/>
    <lineage>
        <taxon>Bacteria</taxon>
        <taxon>Pseudomonadati</taxon>
        <taxon>Pseudomonadota</taxon>
        <taxon>Alphaproteobacteria</taxon>
        <taxon>Rhodobacterales</taxon>
        <taxon>Roseobacteraceae</taxon>
        <taxon>Tranquillimonas</taxon>
    </lineage>
</organism>
<dbReference type="EMBL" id="FOXA01000041">
    <property type="protein sequence ID" value="SFQ15638.1"/>
    <property type="molecule type" value="Genomic_DNA"/>
</dbReference>
<name>A0A1I5W7B5_9RHOB</name>
<dbReference type="AlphaFoldDB" id="A0A1I5W7B5"/>
<dbReference type="Proteomes" id="UP000199356">
    <property type="component" value="Unassembled WGS sequence"/>
</dbReference>
<keyword evidence="3" id="KW-1185">Reference proteome</keyword>
<accession>A0A1I5W7B5</accession>
<protein>
    <submittedName>
        <fullName evidence="2">Uncharacterized protein</fullName>
    </submittedName>
</protein>
<reference evidence="2 3" key="1">
    <citation type="submission" date="2016-10" db="EMBL/GenBank/DDBJ databases">
        <authorList>
            <person name="de Groot N.N."/>
        </authorList>
    </citation>
    <scope>NUCLEOTIDE SEQUENCE [LARGE SCALE GENOMIC DNA]</scope>
    <source>
        <strain evidence="2 3">DSM 19547</strain>
    </source>
</reference>
<evidence type="ECO:0000313" key="2">
    <source>
        <dbReference type="EMBL" id="SFQ15638.1"/>
    </source>
</evidence>
<gene>
    <name evidence="2" type="ORF">SAMN04488047_14114</name>
</gene>
<evidence type="ECO:0000313" key="3">
    <source>
        <dbReference type="Proteomes" id="UP000199356"/>
    </source>
</evidence>
<feature type="coiled-coil region" evidence="1">
    <location>
        <begin position="136"/>
        <end position="163"/>
    </location>
</feature>
<sequence length="192" mass="21933">MSRATRRASPAEPQIRTVSDVLDQHSLLAGESHGDFESLRAAMLDDLAPRSAYAQVIARNLVDLEWERRRRIRWIRALVMSEVRQTLGAALEERLPPKDRDRLMSALMIPGTAGESAASSIMKMEIDVDLLTAEAYARKSEDLKRFEDEARRIETRRRRLLADFEKVQSRPRNTVEDAIVVDDERTETEAES</sequence>
<proteinExistence type="predicted"/>
<keyword evidence="1" id="KW-0175">Coiled coil</keyword>